<keyword evidence="5" id="KW-0677">Repeat</keyword>
<dbReference type="Gene3D" id="2.130.10.10">
    <property type="entry name" value="YVTN repeat-like/Quinoprotein amine dehydrogenase"/>
    <property type="match status" value="2"/>
</dbReference>
<accession>A0AA36MHR2</accession>
<dbReference type="PANTHER" id="PTHR14344:SF3">
    <property type="entry name" value="WD REPEAT-CONTAINING PROTEIN 6"/>
    <property type="match status" value="1"/>
</dbReference>
<gene>
    <name evidence="8" type="ORF">CYNAS_LOCUS22398</name>
</gene>
<comment type="subcellular location">
    <subcellularLocation>
        <location evidence="1">Cytoplasm</location>
    </subcellularLocation>
</comment>
<evidence type="ECO:0000313" key="9">
    <source>
        <dbReference type="Proteomes" id="UP001176961"/>
    </source>
</evidence>
<keyword evidence="9" id="KW-1185">Reference proteome</keyword>
<evidence type="ECO:0000256" key="6">
    <source>
        <dbReference type="ARBA" id="ARBA00038255"/>
    </source>
</evidence>
<proteinExistence type="inferred from homology"/>
<sequence length="1008" mass="111432">MSRGSISSTDCCRRLAILKHESLLLSANGSRIEVFDNDVYMQTIYLDAGADITKMISAKGGVLVLQERSLYFVRNEAIFSGDRNLLRSALDRRTANAISTESRALGKCSLSRNDDSTLLPTYGHSDLQSRHGNGSRLGRKIVKRKYESNLIGCHFLEKSEEVIVVTSSLDVLAESLNAVFGNFYRLCHVVPKKLVAIISCLITGTAWKNLLIVAGAWSGELIISRPWSREEAYYDLEHGLVYSLSLFGSHLCCVCDDRALLVYDIAPILEADELNDSLQMGNTMEAYAHSARPYVVAVDDQKNIFTAGQDETLMMWRISSTGLQLICKQVLRVGYIRAILLDCESVYVASDYGNLVRVYKSDLENEAILSWDPVTAVKSFTRMSNGSVQILRYEDESSARFLSKTSLGSPSSDFAAVVQDSALRIFRNKQEIRCINIKKKITAVHIHGSFAFVFYESILAEIINLESYSCFCVLNFEPAIKRGAKRKEIKFTTFAIHKFGQRFSIALGTVSGQIFYVTGFDGATSPLNVHSSPVLNSVFKHHPITHLWIRECELNIVGRNGILAVVVLKPNGKVAILSARPLCPYLPHLVPVAMNADNTLILAFSGNIFYVVDYYTQSILDQVDCGGAHRNWYFSAQNCSDLRTRYFFDFIAKGRLVTAHLDLKSVKKISDAPHRTDIVDICLMHEDSYGALLSTVAADHSITIFSLGTDGGERKDAIKLYNEAKPTCMCSHAFSRLEWVLYVGGEKSAVTTWLVTASDIQLSDPKYVTSSVYYRDHCAARVVSIATNSNYENVLCTNHHAVVAYADGVLEIIQPVLEENQPTVALQLLKRININSEILFPVQVSLRVGAQGELEIDLAATSGRHGRYSFEPTLHLHRQQSVVIEQCGLSAIFVYPIEDGGRKIIAVGSESGYITVAVCTNNGTTVTASKKVHSGTVTSLQGRRVGDKYQLASVSLDCRLILWNLSHDAKEIDVVQICSLDVRDPSSLAFVGKGALVVGNGMESMQFG</sequence>
<evidence type="ECO:0000256" key="3">
    <source>
        <dbReference type="ARBA" id="ARBA00022574"/>
    </source>
</evidence>
<evidence type="ECO:0000256" key="5">
    <source>
        <dbReference type="ARBA" id="ARBA00022737"/>
    </source>
</evidence>
<dbReference type="PANTHER" id="PTHR14344">
    <property type="entry name" value="WD REPEAT PROTEIN"/>
    <property type="match status" value="1"/>
</dbReference>
<name>A0AA36MHR2_CYLNA</name>
<dbReference type="InterPro" id="IPR015943">
    <property type="entry name" value="WD40/YVTN_repeat-like_dom_sf"/>
</dbReference>
<keyword evidence="4" id="KW-0819">tRNA processing</keyword>
<dbReference type="InterPro" id="IPR001680">
    <property type="entry name" value="WD40_rpt"/>
</dbReference>
<evidence type="ECO:0000256" key="7">
    <source>
        <dbReference type="ARBA" id="ARBA00040154"/>
    </source>
</evidence>
<dbReference type="SUPFAM" id="SSF50978">
    <property type="entry name" value="WD40 repeat-like"/>
    <property type="match status" value="1"/>
</dbReference>
<dbReference type="AlphaFoldDB" id="A0AA36MHR2"/>
<keyword evidence="2" id="KW-0963">Cytoplasm</keyword>
<dbReference type="SMART" id="SM00320">
    <property type="entry name" value="WD40"/>
    <property type="match status" value="4"/>
</dbReference>
<evidence type="ECO:0000313" key="8">
    <source>
        <dbReference type="EMBL" id="CAJ0610415.1"/>
    </source>
</evidence>
<dbReference type="InterPro" id="IPR036322">
    <property type="entry name" value="WD40_repeat_dom_sf"/>
</dbReference>
<evidence type="ECO:0000256" key="4">
    <source>
        <dbReference type="ARBA" id="ARBA00022694"/>
    </source>
</evidence>
<evidence type="ECO:0000256" key="2">
    <source>
        <dbReference type="ARBA" id="ARBA00022490"/>
    </source>
</evidence>
<evidence type="ECO:0000256" key="1">
    <source>
        <dbReference type="ARBA" id="ARBA00004496"/>
    </source>
</evidence>
<comment type="caution">
    <text evidence="8">The sequence shown here is derived from an EMBL/GenBank/DDBJ whole genome shotgun (WGS) entry which is preliminary data.</text>
</comment>
<organism evidence="8 9">
    <name type="scientific">Cylicocyclus nassatus</name>
    <name type="common">Nematode worm</name>
    <dbReference type="NCBI Taxonomy" id="53992"/>
    <lineage>
        <taxon>Eukaryota</taxon>
        <taxon>Metazoa</taxon>
        <taxon>Ecdysozoa</taxon>
        <taxon>Nematoda</taxon>
        <taxon>Chromadorea</taxon>
        <taxon>Rhabditida</taxon>
        <taxon>Rhabditina</taxon>
        <taxon>Rhabditomorpha</taxon>
        <taxon>Strongyloidea</taxon>
        <taxon>Strongylidae</taxon>
        <taxon>Cylicocyclus</taxon>
    </lineage>
</organism>
<dbReference type="GO" id="GO:0030488">
    <property type="term" value="P:tRNA methylation"/>
    <property type="evidence" value="ECO:0007669"/>
    <property type="project" value="TreeGrafter"/>
</dbReference>
<protein>
    <recommendedName>
        <fullName evidence="7">tRNA (34-2'-O)-methyltransferase regulator WDR6</fullName>
    </recommendedName>
</protein>
<dbReference type="InterPro" id="IPR051973">
    <property type="entry name" value="tRNA_Anticodon_Mtase-Reg"/>
</dbReference>
<comment type="similarity">
    <text evidence="6">Belongs to the WD repeat WDR6 family.</text>
</comment>
<dbReference type="GO" id="GO:0005737">
    <property type="term" value="C:cytoplasm"/>
    <property type="evidence" value="ECO:0007669"/>
    <property type="project" value="UniProtKB-SubCell"/>
</dbReference>
<reference evidence="8" key="1">
    <citation type="submission" date="2023-07" db="EMBL/GenBank/DDBJ databases">
        <authorList>
            <consortium name="CYATHOMIX"/>
        </authorList>
    </citation>
    <scope>NUCLEOTIDE SEQUENCE</scope>
    <source>
        <strain evidence="8">N/A</strain>
    </source>
</reference>
<dbReference type="EMBL" id="CATQJL010000326">
    <property type="protein sequence ID" value="CAJ0610415.1"/>
    <property type="molecule type" value="Genomic_DNA"/>
</dbReference>
<dbReference type="Proteomes" id="UP001176961">
    <property type="component" value="Unassembled WGS sequence"/>
</dbReference>
<keyword evidence="3" id="KW-0853">WD repeat</keyword>